<keyword evidence="3" id="KW-1185">Reference proteome</keyword>
<name>A0AB34IYR2_PRYPA</name>
<accession>A0AB34IYR2</accession>
<dbReference type="AlphaFoldDB" id="A0AB34IYR2"/>
<protein>
    <recommendedName>
        <fullName evidence="4">KIF-binding protein</fullName>
    </recommendedName>
</protein>
<proteinExistence type="predicted"/>
<dbReference type="InterPro" id="IPR011990">
    <property type="entry name" value="TPR-like_helical_dom_sf"/>
</dbReference>
<feature type="compositionally biased region" description="Pro residues" evidence="1">
    <location>
        <begin position="254"/>
        <end position="263"/>
    </location>
</feature>
<comment type="caution">
    <text evidence="2">The sequence shown here is derived from an EMBL/GenBank/DDBJ whole genome shotgun (WGS) entry which is preliminary data.</text>
</comment>
<sequence length="483" mass="51100">MLARPRRLSPPSHAFNTLLFPDIWEAIIESAWNAALAGDGSLYDALPAAVALASACSATRDALQPFLLRARLWLIELRERAAHLSSNLQLPAAEPLLELYLFGCRVLFGARSPRTVAALDSLARLKGEMGRAAEAEALAYEALAACAALAAAPPHEQEREEARAMWPCWRDARDDGLFEWQPARSIAPCARSAALLQLSAAHTLHAALRRQAKPEEARLAAELRDATLGRLLGASSRHAPPSPPPAAAGEKRPPPLGARPPLAPSAATRRAALFVESCWLTVDALLAAGLSTAAELLALEVDAVGRQCLGAAHASCLHISHLAVQALREAGRYAEAAPRALEAEALWRARLDALYARVGGWREEGERREAAAQLFICTTSALALLAPATSHEALQCKVKVASRLTTWIHRGARLSPAQLDAPAASAAAAMAAAARRALDAAGGFRLTDIASPPASSDADSELDDDVVSLGQHAALAWQTLCVA</sequence>
<dbReference type="EMBL" id="JBGBPQ010000016">
    <property type="protein sequence ID" value="KAL1508799.1"/>
    <property type="molecule type" value="Genomic_DNA"/>
</dbReference>
<feature type="region of interest" description="Disordered" evidence="1">
    <location>
        <begin position="233"/>
        <end position="263"/>
    </location>
</feature>
<dbReference type="Proteomes" id="UP001515480">
    <property type="component" value="Unassembled WGS sequence"/>
</dbReference>
<dbReference type="Gene3D" id="1.25.40.10">
    <property type="entry name" value="Tetratricopeptide repeat domain"/>
    <property type="match status" value="1"/>
</dbReference>
<reference evidence="2 3" key="1">
    <citation type="journal article" date="2024" name="Science">
        <title>Giant polyketide synthase enzymes in the biosynthesis of giant marine polyether toxins.</title>
        <authorList>
            <person name="Fallon T.R."/>
            <person name="Shende V.V."/>
            <person name="Wierzbicki I.H."/>
            <person name="Pendleton A.L."/>
            <person name="Watervoot N.F."/>
            <person name="Auber R.P."/>
            <person name="Gonzalez D.J."/>
            <person name="Wisecaver J.H."/>
            <person name="Moore B.S."/>
        </authorList>
    </citation>
    <scope>NUCLEOTIDE SEQUENCE [LARGE SCALE GENOMIC DNA]</scope>
    <source>
        <strain evidence="2 3">12B1</strain>
    </source>
</reference>
<evidence type="ECO:0000256" key="1">
    <source>
        <dbReference type="SAM" id="MobiDB-lite"/>
    </source>
</evidence>
<gene>
    <name evidence="2" type="ORF">AB1Y20_004894</name>
</gene>
<evidence type="ECO:0000313" key="3">
    <source>
        <dbReference type="Proteomes" id="UP001515480"/>
    </source>
</evidence>
<evidence type="ECO:0000313" key="2">
    <source>
        <dbReference type="EMBL" id="KAL1508799.1"/>
    </source>
</evidence>
<organism evidence="2 3">
    <name type="scientific">Prymnesium parvum</name>
    <name type="common">Toxic golden alga</name>
    <dbReference type="NCBI Taxonomy" id="97485"/>
    <lineage>
        <taxon>Eukaryota</taxon>
        <taxon>Haptista</taxon>
        <taxon>Haptophyta</taxon>
        <taxon>Prymnesiophyceae</taxon>
        <taxon>Prymnesiales</taxon>
        <taxon>Prymnesiaceae</taxon>
        <taxon>Prymnesium</taxon>
    </lineage>
</organism>
<evidence type="ECO:0008006" key="4">
    <source>
        <dbReference type="Google" id="ProtNLM"/>
    </source>
</evidence>